<evidence type="ECO:0000313" key="8">
    <source>
        <dbReference type="EMBL" id="MBW8192794.1"/>
    </source>
</evidence>
<evidence type="ECO:0000256" key="4">
    <source>
        <dbReference type="PROSITE-ProRule" id="PRU00284"/>
    </source>
</evidence>
<evidence type="ECO:0000256" key="1">
    <source>
        <dbReference type="ARBA" id="ARBA00004370"/>
    </source>
</evidence>
<evidence type="ECO:0000313" key="9">
    <source>
        <dbReference type="Proteomes" id="UP001166251"/>
    </source>
</evidence>
<dbReference type="InterPro" id="IPR004089">
    <property type="entry name" value="MCPsignal_dom"/>
</dbReference>
<evidence type="ECO:0000259" key="6">
    <source>
        <dbReference type="PROSITE" id="PS50111"/>
    </source>
</evidence>
<dbReference type="RefSeq" id="WP_220105416.1">
    <property type="nucleotide sequence ID" value="NZ_JAHZSS010000029.1"/>
</dbReference>
<dbReference type="PANTHER" id="PTHR32089:SF120">
    <property type="entry name" value="METHYL-ACCEPTING CHEMOTAXIS PROTEIN TLPQ"/>
    <property type="match status" value="1"/>
</dbReference>
<dbReference type="PANTHER" id="PTHR32089">
    <property type="entry name" value="METHYL-ACCEPTING CHEMOTAXIS PROTEIN MCPB"/>
    <property type="match status" value="1"/>
</dbReference>
<dbReference type="EMBL" id="JAHZSS010000029">
    <property type="protein sequence ID" value="MBW8192794.1"/>
    <property type="molecule type" value="Genomic_DNA"/>
</dbReference>
<comment type="subcellular location">
    <subcellularLocation>
        <location evidence="1">Membrane</location>
    </subcellularLocation>
</comment>
<protein>
    <submittedName>
        <fullName evidence="8">Methyl-accepting chemotaxis protein</fullName>
    </submittedName>
</protein>
<dbReference type="PROSITE" id="PS50885">
    <property type="entry name" value="HAMP"/>
    <property type="match status" value="1"/>
</dbReference>
<dbReference type="Pfam" id="PF00672">
    <property type="entry name" value="HAMP"/>
    <property type="match status" value="1"/>
</dbReference>
<dbReference type="SUPFAM" id="SSF58104">
    <property type="entry name" value="Methyl-accepting chemotaxis protein (MCP) signaling domain"/>
    <property type="match status" value="1"/>
</dbReference>
<feature type="transmembrane region" description="Helical" evidence="5">
    <location>
        <begin position="181"/>
        <end position="200"/>
    </location>
</feature>
<feature type="transmembrane region" description="Helical" evidence="5">
    <location>
        <begin position="12"/>
        <end position="28"/>
    </location>
</feature>
<proteinExistence type="inferred from homology"/>
<evidence type="ECO:0000256" key="3">
    <source>
        <dbReference type="ARBA" id="ARBA00029447"/>
    </source>
</evidence>
<keyword evidence="2 4" id="KW-0807">Transducer</keyword>
<comment type="similarity">
    <text evidence="3">Belongs to the methyl-accepting chemotaxis (MCP) protein family.</text>
</comment>
<evidence type="ECO:0000259" key="7">
    <source>
        <dbReference type="PROSITE" id="PS50885"/>
    </source>
</evidence>
<evidence type="ECO:0000256" key="2">
    <source>
        <dbReference type="ARBA" id="ARBA00023224"/>
    </source>
</evidence>
<gene>
    <name evidence="8" type="ORF">K0504_17285</name>
</gene>
<accession>A0ABS7EKR2</accession>
<comment type="caution">
    <text evidence="8">The sequence shown here is derived from an EMBL/GenBank/DDBJ whole genome shotgun (WGS) entry which is preliminary data.</text>
</comment>
<name>A0ABS7EKR2_9GAMM</name>
<feature type="domain" description="Methyl-accepting transducer" evidence="6">
    <location>
        <begin position="260"/>
        <end position="496"/>
    </location>
</feature>
<evidence type="ECO:0000256" key="5">
    <source>
        <dbReference type="SAM" id="Phobius"/>
    </source>
</evidence>
<dbReference type="SMART" id="SM00283">
    <property type="entry name" value="MA"/>
    <property type="match status" value="1"/>
</dbReference>
<keyword evidence="5" id="KW-1133">Transmembrane helix</keyword>
<dbReference type="InterPro" id="IPR003660">
    <property type="entry name" value="HAMP_dom"/>
</dbReference>
<feature type="domain" description="HAMP" evidence="7">
    <location>
        <begin position="202"/>
        <end position="255"/>
    </location>
</feature>
<reference evidence="8" key="1">
    <citation type="submission" date="2021-07" db="EMBL/GenBank/DDBJ databases">
        <title>Neiella marina sp. nov., isolated from the intestinal content of sea cucumber Apostichopus japonicus.</title>
        <authorList>
            <person name="Bai X."/>
        </authorList>
    </citation>
    <scope>NUCLEOTIDE SEQUENCE</scope>
    <source>
        <strain evidence="8">126</strain>
    </source>
</reference>
<organism evidence="8 9">
    <name type="scientific">Neiella holothuriorum</name>
    <dbReference type="NCBI Taxonomy" id="2870530"/>
    <lineage>
        <taxon>Bacteria</taxon>
        <taxon>Pseudomonadati</taxon>
        <taxon>Pseudomonadota</taxon>
        <taxon>Gammaproteobacteria</taxon>
        <taxon>Alteromonadales</taxon>
        <taxon>Echinimonadaceae</taxon>
        <taxon>Neiella</taxon>
    </lineage>
</organism>
<keyword evidence="9" id="KW-1185">Reference proteome</keyword>
<dbReference type="Pfam" id="PF00015">
    <property type="entry name" value="MCPsignal"/>
    <property type="match status" value="1"/>
</dbReference>
<keyword evidence="5" id="KW-0812">Transmembrane</keyword>
<keyword evidence="5" id="KW-0472">Membrane</keyword>
<dbReference type="Gene3D" id="1.10.287.950">
    <property type="entry name" value="Methyl-accepting chemotaxis protein"/>
    <property type="match status" value="1"/>
</dbReference>
<dbReference type="Proteomes" id="UP001166251">
    <property type="component" value="Unassembled WGS sequence"/>
</dbReference>
<dbReference type="PROSITE" id="PS50111">
    <property type="entry name" value="CHEMOTAXIS_TRANSDUC_2"/>
    <property type="match status" value="1"/>
</dbReference>
<sequence>MFNSISKHVMAGYAAVLVLLLATSLLLFRTSEQIKESNNQFIDSTLPTLDAVKRIETMIGDMQISAFGIYGLTVTLDEFVEQWRAQQQLISQDLELLELQQMNTGQLAQSVAAVIEPIGSLYDVMAARSRDWDQARTELARITLRIDELNLILADLQRQTASNAEQDSLLVSSRLVDMQQLIAITLLLSVLITGWAYWMARRRIVAPVSQLASELDKITASSDLTSTVDTSGSREVANTATSVNTLLATFHQIAVDIQHSSLQLGSSAEQLSGSALATDDQIIQFTAQIEHLIHTIEQIEGNITQSSDRSMSASEIALVGAKQVNDGAQQVTENAASISKLADQIEESATMLISLKQAGDQVSSVVETIAQIAEQTNLLALNAAIEAARAGDSGRGFAVVADEVRTLASRTYESTHEINSILETIVSAISTTVAAMDHNKSAAQQTVVQTQSTVQALEQLQQTVVQLSDENKILAQLSEQSSVSATTMREHIEAISEGSEAVSVASKETKEASGNLSSLANSLNLSVAKFRV</sequence>